<dbReference type="InterPro" id="IPR036179">
    <property type="entry name" value="Ig-like_dom_sf"/>
</dbReference>
<feature type="domain" description="Immunoglobulin I-set" evidence="5">
    <location>
        <begin position="19"/>
        <end position="91"/>
    </location>
</feature>
<reference evidence="7" key="1">
    <citation type="submission" date="2025-08" db="UniProtKB">
        <authorList>
            <consortium name="RefSeq"/>
        </authorList>
    </citation>
    <scope>IDENTIFICATION</scope>
    <source>
        <tissue evidence="7">Brain</tissue>
    </source>
</reference>
<proteinExistence type="predicted"/>
<dbReference type="InterPro" id="IPR013098">
    <property type="entry name" value="Ig_I-set"/>
</dbReference>
<dbReference type="Proteomes" id="UP000694890">
    <property type="component" value="Linkage group LG17"/>
</dbReference>
<sequence>MGDNIPGGIVAAAKNRLQVVKCLEDVEVSECESCSFEVTLNLAYIEGVWTRDGVQLKSKPNCRISTHGKKHSLILNRAALGDAGLFSFQANGIQTSGRLSVRARDIHIVKELEDVDTTERQPVNFLCEVNQVDVDGRWYRDDCRIRPGDNIKIRHQGK</sequence>
<dbReference type="SUPFAM" id="SSF48726">
    <property type="entry name" value="Immunoglobulin"/>
    <property type="match status" value="2"/>
</dbReference>
<dbReference type="PANTHER" id="PTHR35971:SF5">
    <property type="entry name" value="OBSCURIN LIKE CYTOSKELETAL ADAPTOR 1"/>
    <property type="match status" value="1"/>
</dbReference>
<evidence type="ECO:0000256" key="4">
    <source>
        <dbReference type="ARBA" id="ARBA00023157"/>
    </source>
</evidence>
<name>A0AAJ8BJ45_LATCA</name>
<keyword evidence="3" id="KW-0597">Phosphoprotein</keyword>
<dbReference type="InterPro" id="IPR052385">
    <property type="entry name" value="Obscurin/Obscurin-like_Reg"/>
</dbReference>
<gene>
    <name evidence="7" type="primary">LOC127143467</name>
</gene>
<dbReference type="RefSeq" id="XP_050933201.1">
    <property type="nucleotide sequence ID" value="XM_051077244.1"/>
</dbReference>
<dbReference type="Gene3D" id="2.60.40.10">
    <property type="entry name" value="Immunoglobulins"/>
    <property type="match status" value="2"/>
</dbReference>
<comment type="subcellular location">
    <subcellularLocation>
        <location evidence="1">Cytoplasm</location>
    </subcellularLocation>
</comment>
<evidence type="ECO:0000256" key="3">
    <source>
        <dbReference type="ARBA" id="ARBA00022553"/>
    </source>
</evidence>
<organism evidence="6 7">
    <name type="scientific">Lates calcarifer</name>
    <name type="common">Barramundi</name>
    <name type="synonym">Holocentrus calcarifer</name>
    <dbReference type="NCBI Taxonomy" id="8187"/>
    <lineage>
        <taxon>Eukaryota</taxon>
        <taxon>Metazoa</taxon>
        <taxon>Chordata</taxon>
        <taxon>Craniata</taxon>
        <taxon>Vertebrata</taxon>
        <taxon>Euteleostomi</taxon>
        <taxon>Actinopterygii</taxon>
        <taxon>Neopterygii</taxon>
        <taxon>Teleostei</taxon>
        <taxon>Neoteleostei</taxon>
        <taxon>Acanthomorphata</taxon>
        <taxon>Carangaria</taxon>
        <taxon>Carangaria incertae sedis</taxon>
        <taxon>Centropomidae</taxon>
        <taxon>Lates</taxon>
    </lineage>
</organism>
<accession>A0AAJ8BJ45</accession>
<evidence type="ECO:0000259" key="5">
    <source>
        <dbReference type="Pfam" id="PF07679"/>
    </source>
</evidence>
<dbReference type="PANTHER" id="PTHR35971">
    <property type="entry name" value="SI:DKEY-31G6.6"/>
    <property type="match status" value="1"/>
</dbReference>
<dbReference type="KEGG" id="lcf:127143467"/>
<keyword evidence="2" id="KW-0963">Cytoplasm</keyword>
<evidence type="ECO:0000256" key="1">
    <source>
        <dbReference type="ARBA" id="ARBA00004496"/>
    </source>
</evidence>
<evidence type="ECO:0000313" key="6">
    <source>
        <dbReference type="Proteomes" id="UP000694890"/>
    </source>
</evidence>
<dbReference type="InterPro" id="IPR013783">
    <property type="entry name" value="Ig-like_fold"/>
</dbReference>
<protein>
    <submittedName>
        <fullName evidence="7">Obscurin-like protein 1</fullName>
    </submittedName>
</protein>
<dbReference type="GeneID" id="127143467"/>
<evidence type="ECO:0000313" key="7">
    <source>
        <dbReference type="RefSeq" id="XP_050933201.1"/>
    </source>
</evidence>
<dbReference type="GO" id="GO:0005737">
    <property type="term" value="C:cytoplasm"/>
    <property type="evidence" value="ECO:0007669"/>
    <property type="project" value="UniProtKB-SubCell"/>
</dbReference>
<keyword evidence="4" id="KW-1015">Disulfide bond</keyword>
<evidence type="ECO:0000256" key="2">
    <source>
        <dbReference type="ARBA" id="ARBA00022490"/>
    </source>
</evidence>
<dbReference type="Pfam" id="PF07679">
    <property type="entry name" value="I-set"/>
    <property type="match status" value="1"/>
</dbReference>
<dbReference type="AlphaFoldDB" id="A0AAJ8BJ45"/>